<dbReference type="InterPro" id="IPR003663">
    <property type="entry name" value="Sugar/inositol_transpt"/>
</dbReference>
<proteinExistence type="inferred from homology"/>
<evidence type="ECO:0000256" key="10">
    <source>
        <dbReference type="SAM" id="SignalP"/>
    </source>
</evidence>
<evidence type="ECO:0000256" key="6">
    <source>
        <dbReference type="ARBA" id="ARBA00023136"/>
    </source>
</evidence>
<dbReference type="InterPro" id="IPR036259">
    <property type="entry name" value="MFS_trans_sf"/>
</dbReference>
<feature type="transmembrane region" description="Helical" evidence="9">
    <location>
        <begin position="560"/>
        <end position="580"/>
    </location>
</feature>
<name>A0A176WJN1_MARPO</name>
<dbReference type="NCBIfam" id="TIGR00879">
    <property type="entry name" value="SP"/>
    <property type="match status" value="1"/>
</dbReference>
<feature type="transmembrane region" description="Helical" evidence="9">
    <location>
        <begin position="244"/>
        <end position="262"/>
    </location>
</feature>
<organism evidence="12 13">
    <name type="scientific">Marchantia polymorpha subsp. ruderalis</name>
    <dbReference type="NCBI Taxonomy" id="1480154"/>
    <lineage>
        <taxon>Eukaryota</taxon>
        <taxon>Viridiplantae</taxon>
        <taxon>Streptophyta</taxon>
        <taxon>Embryophyta</taxon>
        <taxon>Marchantiophyta</taxon>
        <taxon>Marchantiopsida</taxon>
        <taxon>Marchantiidae</taxon>
        <taxon>Marchantiales</taxon>
        <taxon>Marchantiaceae</taxon>
        <taxon>Marchantia</taxon>
    </lineage>
</organism>
<evidence type="ECO:0000256" key="8">
    <source>
        <dbReference type="SAM" id="MobiDB-lite"/>
    </source>
</evidence>
<keyword evidence="6 9" id="KW-0472">Membrane</keyword>
<feature type="chain" id="PRO_5008052542" description="Major facilitator superfamily (MFS) profile domain-containing protein" evidence="10">
    <location>
        <begin position="20"/>
        <end position="627"/>
    </location>
</feature>
<evidence type="ECO:0000313" key="12">
    <source>
        <dbReference type="EMBL" id="OAE32863.1"/>
    </source>
</evidence>
<feature type="transmembrane region" description="Helical" evidence="9">
    <location>
        <begin position="471"/>
        <end position="489"/>
    </location>
</feature>
<keyword evidence="5 9" id="KW-1133">Transmembrane helix</keyword>
<dbReference type="GO" id="GO:0022857">
    <property type="term" value="F:transmembrane transporter activity"/>
    <property type="evidence" value="ECO:0007669"/>
    <property type="project" value="InterPro"/>
</dbReference>
<feature type="transmembrane region" description="Helical" evidence="9">
    <location>
        <begin position="523"/>
        <end position="548"/>
    </location>
</feature>
<evidence type="ECO:0000256" key="9">
    <source>
        <dbReference type="SAM" id="Phobius"/>
    </source>
</evidence>
<feature type="transmembrane region" description="Helical" evidence="9">
    <location>
        <begin position="268"/>
        <end position="289"/>
    </location>
</feature>
<dbReference type="InterPro" id="IPR050820">
    <property type="entry name" value="MFS_Sugar_Transporter"/>
</dbReference>
<evidence type="ECO:0000313" key="13">
    <source>
        <dbReference type="Proteomes" id="UP000077202"/>
    </source>
</evidence>
<dbReference type="Pfam" id="PF00083">
    <property type="entry name" value="Sugar_tr"/>
    <property type="match status" value="1"/>
</dbReference>
<feature type="transmembrane region" description="Helical" evidence="9">
    <location>
        <begin position="213"/>
        <end position="232"/>
    </location>
</feature>
<evidence type="ECO:0000256" key="5">
    <source>
        <dbReference type="ARBA" id="ARBA00022989"/>
    </source>
</evidence>
<dbReference type="GO" id="GO:0005737">
    <property type="term" value="C:cytoplasm"/>
    <property type="evidence" value="ECO:0007669"/>
    <property type="project" value="UniProtKB-ARBA"/>
</dbReference>
<feature type="transmembrane region" description="Helical" evidence="9">
    <location>
        <begin position="332"/>
        <end position="351"/>
    </location>
</feature>
<evidence type="ECO:0000256" key="4">
    <source>
        <dbReference type="ARBA" id="ARBA00022692"/>
    </source>
</evidence>
<evidence type="ECO:0000259" key="11">
    <source>
        <dbReference type="PROSITE" id="PS50850"/>
    </source>
</evidence>
<comment type="similarity">
    <text evidence="2 7">Belongs to the major facilitator superfamily. Sugar transporter (TC 2.A.1.1) family.</text>
</comment>
<keyword evidence="13" id="KW-1185">Reference proteome</keyword>
<dbReference type="GO" id="GO:1904659">
    <property type="term" value="P:D-glucose transmembrane transport"/>
    <property type="evidence" value="ECO:0007669"/>
    <property type="project" value="TreeGrafter"/>
</dbReference>
<keyword evidence="4 9" id="KW-0812">Transmembrane</keyword>
<feature type="domain" description="Major facilitator superfamily (MFS) profile" evidence="11">
    <location>
        <begin position="170"/>
        <end position="614"/>
    </location>
</feature>
<dbReference type="PANTHER" id="PTHR48023">
    <property type="entry name" value="D-XYLOSE-PROTON SYMPORTER-LIKE 2"/>
    <property type="match status" value="1"/>
</dbReference>
<feature type="transmembrane region" description="Helical" evidence="9">
    <location>
        <begin position="496"/>
        <end position="517"/>
    </location>
</feature>
<feature type="compositionally biased region" description="Polar residues" evidence="8">
    <location>
        <begin position="119"/>
        <end position="132"/>
    </location>
</feature>
<dbReference type="PRINTS" id="PR00171">
    <property type="entry name" value="SUGRTRNSPORT"/>
</dbReference>
<dbReference type="PROSITE" id="PS00216">
    <property type="entry name" value="SUGAR_TRANSPORT_1"/>
    <property type="match status" value="2"/>
</dbReference>
<feature type="region of interest" description="Disordered" evidence="8">
    <location>
        <begin position="111"/>
        <end position="136"/>
    </location>
</feature>
<feature type="transmembrane region" description="Helical" evidence="9">
    <location>
        <begin position="301"/>
        <end position="320"/>
    </location>
</feature>
<dbReference type="Proteomes" id="UP000077202">
    <property type="component" value="Unassembled WGS sequence"/>
</dbReference>
<keyword evidence="3 7" id="KW-0813">Transport</keyword>
<feature type="transmembrane region" description="Helical" evidence="9">
    <location>
        <begin position="428"/>
        <end position="451"/>
    </location>
</feature>
<evidence type="ECO:0000256" key="2">
    <source>
        <dbReference type="ARBA" id="ARBA00010992"/>
    </source>
</evidence>
<dbReference type="Gene3D" id="1.20.1250.20">
    <property type="entry name" value="MFS general substrate transporter like domains"/>
    <property type="match status" value="1"/>
</dbReference>
<dbReference type="CDD" id="cd17362">
    <property type="entry name" value="MFS_GLUT10_12_Class3_like"/>
    <property type="match status" value="1"/>
</dbReference>
<feature type="transmembrane region" description="Helical" evidence="9">
    <location>
        <begin position="586"/>
        <end position="608"/>
    </location>
</feature>
<dbReference type="InterPro" id="IPR020846">
    <property type="entry name" value="MFS_dom"/>
</dbReference>
<protein>
    <recommendedName>
        <fullName evidence="11">Major facilitator superfamily (MFS) profile domain-containing protein</fullName>
    </recommendedName>
</protein>
<comment type="subcellular location">
    <subcellularLocation>
        <location evidence="1">Membrane</location>
        <topology evidence="1">Multi-pass membrane protein</topology>
    </subcellularLocation>
</comment>
<dbReference type="FunFam" id="1.20.1250.20:FF:000118">
    <property type="entry name" value="D-xylose-proton symporter-like 3, chloroplastic"/>
    <property type="match status" value="1"/>
</dbReference>
<dbReference type="AlphaFoldDB" id="A0A176WJN1"/>
<dbReference type="PANTHER" id="PTHR48023:SF4">
    <property type="entry name" value="D-XYLOSE-PROTON SYMPORTER-LIKE 2"/>
    <property type="match status" value="1"/>
</dbReference>
<evidence type="ECO:0000256" key="7">
    <source>
        <dbReference type="RuleBase" id="RU003346"/>
    </source>
</evidence>
<dbReference type="InterPro" id="IPR005828">
    <property type="entry name" value="MFS_sugar_transport-like"/>
</dbReference>
<sequence>MAAAAGSLLSAGLTAGAAGLTKAAGSSIAARSYAGVVPVGRAGAARSTSNANANSSSGWIPMAKLQSSDEKKMANGFSNGWASLSDRSLKWVRPHLPLHLLMEITEVALEEEEEHGTMDPSSRPGQSLSSGAKMQAKGDVADVESEGLIEPLISSGDYDKSWTYQSVVPPFLFPALGGLLFGYDIGATGGAVLSLTSADVSGTTWFNLSSIETGLVVSGSLYGALLGSILAFNVADSLGRRRELIVAAITYAVGAAVTGLAPNLPILIAGRLIYGTAIGLAMHAAPCYISETAPTDIRGTLISLKEALIVLGILLGYLVGSLEISTLGGWRVMFGAAVPMAALMGLGVFWLPPSPRWLLLRAVQGKTNLAEAKSQAMNALSKLRGVKRGQDGIDAELAETLASVENGAGGSQETTFGELFQGNLNRKALLIGGGLVFLQQVTGQPSVLYYAAPILQSAGFSAAADATNVSVLLGFFKLIMTLFAVVYVDKVGRRPLLIGGVTGIVASLLLLSAYYSFASGVPVLAVGALLLYVGSYQVSFGPISWLMVSEVFPLRTRGKALSLTTLINFASNAVVAFSFAPIQDLIGVSATFLLFGLVGVGAFFFVFFKVPETKGLSLEQIESKLSE</sequence>
<dbReference type="GO" id="GO:0016020">
    <property type="term" value="C:membrane"/>
    <property type="evidence" value="ECO:0007669"/>
    <property type="project" value="UniProtKB-SubCell"/>
</dbReference>
<feature type="signal peptide" evidence="10">
    <location>
        <begin position="1"/>
        <end position="19"/>
    </location>
</feature>
<gene>
    <name evidence="12" type="ORF">AXG93_955s1010</name>
</gene>
<accession>A0A176WJN1</accession>
<reference evidence="12" key="1">
    <citation type="submission" date="2016-03" db="EMBL/GenBank/DDBJ databases">
        <title>Mechanisms controlling the formation of the plant cell surface in tip-growing cells are functionally conserved among land plants.</title>
        <authorList>
            <person name="Honkanen S."/>
            <person name="Jones V.A."/>
            <person name="Morieri G."/>
            <person name="Champion C."/>
            <person name="Hetherington A.J."/>
            <person name="Kelly S."/>
            <person name="Saint-Marcoux D."/>
            <person name="Proust H."/>
            <person name="Prescott H."/>
            <person name="Dolan L."/>
        </authorList>
    </citation>
    <scope>NUCLEOTIDE SEQUENCE [LARGE SCALE GENOMIC DNA]</scope>
    <source>
        <tissue evidence="12">Whole gametophyte</tissue>
    </source>
</reference>
<evidence type="ECO:0000256" key="1">
    <source>
        <dbReference type="ARBA" id="ARBA00004141"/>
    </source>
</evidence>
<comment type="caution">
    <text evidence="12">The sequence shown here is derived from an EMBL/GenBank/DDBJ whole genome shotgun (WGS) entry which is preliminary data.</text>
</comment>
<keyword evidence="10" id="KW-0732">Signal</keyword>
<dbReference type="EMBL" id="LVLJ01000721">
    <property type="protein sequence ID" value="OAE32863.1"/>
    <property type="molecule type" value="Genomic_DNA"/>
</dbReference>
<dbReference type="PROSITE" id="PS50850">
    <property type="entry name" value="MFS"/>
    <property type="match status" value="1"/>
</dbReference>
<evidence type="ECO:0000256" key="3">
    <source>
        <dbReference type="ARBA" id="ARBA00022448"/>
    </source>
</evidence>
<dbReference type="SUPFAM" id="SSF103473">
    <property type="entry name" value="MFS general substrate transporter"/>
    <property type="match status" value="1"/>
</dbReference>
<dbReference type="InterPro" id="IPR005829">
    <property type="entry name" value="Sugar_transporter_CS"/>
</dbReference>